<dbReference type="Proteomes" id="UP000266934">
    <property type="component" value="Chromosome"/>
</dbReference>
<keyword evidence="2" id="KW-1003">Cell membrane</keyword>
<proteinExistence type="predicted"/>
<feature type="transmembrane region" description="Helical" evidence="7">
    <location>
        <begin position="12"/>
        <end position="32"/>
    </location>
</feature>
<keyword evidence="4 7" id="KW-0812">Transmembrane</keyword>
<evidence type="ECO:0000256" key="5">
    <source>
        <dbReference type="ARBA" id="ARBA00022989"/>
    </source>
</evidence>
<sequence length="246" mass="25980">MDAFNRPRAEPMFNVPQVVLALTGALVAVHLIRELVGREASVDILLYFAFIPARYGGDAMGLVEWPGGVAADVWTFVTYAFLHADWGHVTINSVWLLAFGSPVAWRFGTARFLGFFVMTAAAGAAAHLVLHIGDPLPLVGASAALSGCMAAAARFVFEAGGPLSAFRAHGAAAFRVPALPLAQALRDPRIVAFLAVWVLLNFLFGLGSLGSDFAGSTIAWEAHLGGFVAGLVGFALFDPIGGRRWS</sequence>
<evidence type="ECO:0000256" key="1">
    <source>
        <dbReference type="ARBA" id="ARBA00004141"/>
    </source>
</evidence>
<dbReference type="InterPro" id="IPR022764">
    <property type="entry name" value="Peptidase_S54_rhomboid_dom"/>
</dbReference>
<dbReference type="SUPFAM" id="SSF144091">
    <property type="entry name" value="Rhomboid-like"/>
    <property type="match status" value="1"/>
</dbReference>
<keyword evidence="5 7" id="KW-1133">Transmembrane helix</keyword>
<dbReference type="EMBL" id="AP018907">
    <property type="protein sequence ID" value="BBF93132.1"/>
    <property type="molecule type" value="Genomic_DNA"/>
</dbReference>
<dbReference type="PANTHER" id="PTHR43066">
    <property type="entry name" value="RHOMBOID-RELATED PROTEIN"/>
    <property type="match status" value="1"/>
</dbReference>
<keyword evidence="6 7" id="KW-0472">Membrane</keyword>
<dbReference type="InterPro" id="IPR035952">
    <property type="entry name" value="Rhomboid-like_sf"/>
</dbReference>
<evidence type="ECO:0000256" key="4">
    <source>
        <dbReference type="ARBA" id="ARBA00022692"/>
    </source>
</evidence>
<feature type="transmembrane region" description="Helical" evidence="7">
    <location>
        <begin position="86"/>
        <end position="105"/>
    </location>
</feature>
<dbReference type="Gene3D" id="1.20.1540.10">
    <property type="entry name" value="Rhomboid-like"/>
    <property type="match status" value="1"/>
</dbReference>
<dbReference type="AlphaFoldDB" id="A0A348G0P9"/>
<dbReference type="KEGG" id="blag:BLTE_18170"/>
<dbReference type="PANTHER" id="PTHR43066:SF26">
    <property type="entry name" value="RHOMBOID PROTEASE GLPG"/>
    <property type="match status" value="1"/>
</dbReference>
<evidence type="ECO:0000313" key="9">
    <source>
        <dbReference type="EMBL" id="BBF93132.1"/>
    </source>
</evidence>
<keyword evidence="10" id="KW-1185">Reference proteome</keyword>
<evidence type="ECO:0000256" key="2">
    <source>
        <dbReference type="ARBA" id="ARBA00022475"/>
    </source>
</evidence>
<feature type="transmembrane region" description="Helical" evidence="7">
    <location>
        <begin position="138"/>
        <end position="157"/>
    </location>
</feature>
<dbReference type="RefSeq" id="WP_126399518.1">
    <property type="nucleotide sequence ID" value="NZ_AP018907.1"/>
</dbReference>
<feature type="transmembrane region" description="Helical" evidence="7">
    <location>
        <begin position="190"/>
        <end position="211"/>
    </location>
</feature>
<dbReference type="GO" id="GO:0016020">
    <property type="term" value="C:membrane"/>
    <property type="evidence" value="ECO:0007669"/>
    <property type="project" value="UniProtKB-SubCell"/>
</dbReference>
<dbReference type="GO" id="GO:0004252">
    <property type="term" value="F:serine-type endopeptidase activity"/>
    <property type="evidence" value="ECO:0007669"/>
    <property type="project" value="InterPro"/>
</dbReference>
<accession>A0A348G0P9</accession>
<gene>
    <name evidence="9" type="ORF">BLTE_18170</name>
</gene>
<evidence type="ECO:0000259" key="8">
    <source>
        <dbReference type="Pfam" id="PF01694"/>
    </source>
</evidence>
<feature type="transmembrane region" description="Helical" evidence="7">
    <location>
        <begin position="217"/>
        <end position="237"/>
    </location>
</feature>
<evidence type="ECO:0000256" key="7">
    <source>
        <dbReference type="SAM" id="Phobius"/>
    </source>
</evidence>
<feature type="transmembrane region" description="Helical" evidence="7">
    <location>
        <begin position="44"/>
        <end position="66"/>
    </location>
</feature>
<feature type="transmembrane region" description="Helical" evidence="7">
    <location>
        <begin position="112"/>
        <end position="132"/>
    </location>
</feature>
<keyword evidence="3" id="KW-0997">Cell inner membrane</keyword>
<evidence type="ECO:0000256" key="3">
    <source>
        <dbReference type="ARBA" id="ARBA00022519"/>
    </source>
</evidence>
<comment type="subcellular location">
    <subcellularLocation>
        <location evidence="1">Membrane</location>
        <topology evidence="1">Multi-pass membrane protein</topology>
    </subcellularLocation>
</comment>
<protein>
    <recommendedName>
        <fullName evidence="8">Peptidase S54 rhomboid domain-containing protein</fullName>
    </recommendedName>
</protein>
<feature type="domain" description="Peptidase S54 rhomboid" evidence="8">
    <location>
        <begin position="72"/>
        <end position="232"/>
    </location>
</feature>
<evidence type="ECO:0000313" key="10">
    <source>
        <dbReference type="Proteomes" id="UP000266934"/>
    </source>
</evidence>
<reference evidence="9 10" key="1">
    <citation type="submission" date="2018-08" db="EMBL/GenBank/DDBJ databases">
        <title>Complete genome sequencing of Blastochloris tepida GI.</title>
        <authorList>
            <person name="Tsukatani Y."/>
            <person name="Mori H."/>
        </authorList>
    </citation>
    <scope>NUCLEOTIDE SEQUENCE [LARGE SCALE GENOMIC DNA]</scope>
    <source>
        <strain evidence="9 10">GI</strain>
    </source>
</reference>
<name>A0A348G0P9_9HYPH</name>
<dbReference type="OrthoDB" id="9797190at2"/>
<evidence type="ECO:0000256" key="6">
    <source>
        <dbReference type="ARBA" id="ARBA00023136"/>
    </source>
</evidence>
<dbReference type="Pfam" id="PF01694">
    <property type="entry name" value="Rhomboid"/>
    <property type="match status" value="1"/>
</dbReference>
<organism evidence="9 10">
    <name type="scientific">Blastochloris tepida</name>
    <dbReference type="NCBI Taxonomy" id="2233851"/>
    <lineage>
        <taxon>Bacteria</taxon>
        <taxon>Pseudomonadati</taxon>
        <taxon>Pseudomonadota</taxon>
        <taxon>Alphaproteobacteria</taxon>
        <taxon>Hyphomicrobiales</taxon>
        <taxon>Blastochloridaceae</taxon>
        <taxon>Blastochloris</taxon>
    </lineage>
</organism>